<dbReference type="Gramene" id="evm.model.06.1427">
    <property type="protein sequence ID" value="cds.evm.model.06.1427"/>
    <property type="gene ID" value="evm.TU.06.1427"/>
</dbReference>
<reference evidence="2" key="2">
    <citation type="submission" date="2021-03" db="UniProtKB">
        <authorList>
            <consortium name="EnsemblPlants"/>
        </authorList>
    </citation>
    <scope>IDENTIFICATION</scope>
</reference>
<dbReference type="AlphaFoldDB" id="A0A803PUF4"/>
<name>A0A803PUF4_CANSA</name>
<dbReference type="EnsemblPlants" id="evm.model.06.1427">
    <property type="protein sequence ID" value="cds.evm.model.06.1427"/>
    <property type="gene ID" value="evm.TU.06.1427"/>
</dbReference>
<dbReference type="Proteomes" id="UP000596661">
    <property type="component" value="Chromosome 6"/>
</dbReference>
<evidence type="ECO:0000313" key="3">
    <source>
        <dbReference type="Proteomes" id="UP000596661"/>
    </source>
</evidence>
<keyword evidence="3" id="KW-1185">Reference proteome</keyword>
<sequence length="127" mass="14492">MKEIENKVKWPKKTKKPADQRDKTKWCEFHDNHGHTTAECIAFHFEVAGLLRWGHLKEFLSNKGKSIIAGGDTRPVTPPELPQHTRNCSVISRGSEVSEVTYSITKRHAREVVGTDGRPWRLGISYI</sequence>
<protein>
    <submittedName>
        <fullName evidence="2">Uncharacterized protein</fullName>
    </submittedName>
</protein>
<dbReference type="OMA" id="ECIAFHF"/>
<accession>A0A803PUF4</accession>
<feature type="region of interest" description="Disordered" evidence="1">
    <location>
        <begin position="1"/>
        <end position="22"/>
    </location>
</feature>
<evidence type="ECO:0000313" key="2">
    <source>
        <dbReference type="EnsemblPlants" id="cds.evm.model.06.1427"/>
    </source>
</evidence>
<proteinExistence type="predicted"/>
<dbReference type="EMBL" id="UZAU01000606">
    <property type="status" value="NOT_ANNOTATED_CDS"/>
    <property type="molecule type" value="Genomic_DNA"/>
</dbReference>
<reference evidence="2" key="1">
    <citation type="submission" date="2018-11" db="EMBL/GenBank/DDBJ databases">
        <authorList>
            <person name="Grassa J C."/>
        </authorList>
    </citation>
    <scope>NUCLEOTIDE SEQUENCE [LARGE SCALE GENOMIC DNA]</scope>
</reference>
<evidence type="ECO:0000256" key="1">
    <source>
        <dbReference type="SAM" id="MobiDB-lite"/>
    </source>
</evidence>
<organism evidence="2 3">
    <name type="scientific">Cannabis sativa</name>
    <name type="common">Hemp</name>
    <name type="synonym">Marijuana</name>
    <dbReference type="NCBI Taxonomy" id="3483"/>
    <lineage>
        <taxon>Eukaryota</taxon>
        <taxon>Viridiplantae</taxon>
        <taxon>Streptophyta</taxon>
        <taxon>Embryophyta</taxon>
        <taxon>Tracheophyta</taxon>
        <taxon>Spermatophyta</taxon>
        <taxon>Magnoliopsida</taxon>
        <taxon>eudicotyledons</taxon>
        <taxon>Gunneridae</taxon>
        <taxon>Pentapetalae</taxon>
        <taxon>rosids</taxon>
        <taxon>fabids</taxon>
        <taxon>Rosales</taxon>
        <taxon>Cannabaceae</taxon>
        <taxon>Cannabis</taxon>
    </lineage>
</organism>